<proteinExistence type="inferred from homology"/>
<keyword evidence="10" id="KW-1185">Reference proteome</keyword>
<dbReference type="Pfam" id="PF02753">
    <property type="entry name" value="PapD_C"/>
    <property type="match status" value="1"/>
</dbReference>
<feature type="domain" description="Pili assembly chaperone N-terminal" evidence="7">
    <location>
        <begin position="27"/>
        <end position="150"/>
    </location>
</feature>
<dbReference type="InterPro" id="IPR001829">
    <property type="entry name" value="Pili_assmbl_chaperone_bac"/>
</dbReference>
<feature type="signal peptide" evidence="6">
    <location>
        <begin position="1"/>
        <end position="25"/>
    </location>
</feature>
<dbReference type="InterPro" id="IPR050643">
    <property type="entry name" value="Periplasmic_pilus_chap"/>
</dbReference>
<reference evidence="9" key="1">
    <citation type="submission" date="2022-05" db="EMBL/GenBank/DDBJ databases">
        <authorList>
            <person name="Blom J."/>
        </authorList>
    </citation>
    <scope>NUCLEOTIDE SEQUENCE</scope>
    <source>
        <strain evidence="9">Type strain: CPO20170097</strain>
    </source>
</reference>
<evidence type="ECO:0000256" key="5">
    <source>
        <dbReference type="ARBA" id="ARBA00023186"/>
    </source>
</evidence>
<dbReference type="PANTHER" id="PTHR30251:SF7">
    <property type="entry name" value="FIMBRIAE CHAPARONE"/>
    <property type="match status" value="1"/>
</dbReference>
<feature type="chain" id="PRO_5046725599" evidence="6">
    <location>
        <begin position="26"/>
        <end position="239"/>
    </location>
</feature>
<dbReference type="Gene3D" id="2.60.40.10">
    <property type="entry name" value="Immunoglobulins"/>
    <property type="match status" value="2"/>
</dbReference>
<evidence type="ECO:0000256" key="3">
    <source>
        <dbReference type="ARBA" id="ARBA00022729"/>
    </source>
</evidence>
<dbReference type="PANTHER" id="PTHR30251">
    <property type="entry name" value="PILUS ASSEMBLY CHAPERONE"/>
    <property type="match status" value="1"/>
</dbReference>
<dbReference type="InterPro" id="IPR036316">
    <property type="entry name" value="Pili_assmbl_chap_C_dom_sf"/>
</dbReference>
<feature type="domain" description="Pili assembly chaperone C-terminal" evidence="8">
    <location>
        <begin position="172"/>
        <end position="229"/>
    </location>
</feature>
<organism evidence="9 10">
    <name type="scientific">Pseudocitrobacter vendiensis</name>
    <dbReference type="NCBI Taxonomy" id="2488306"/>
    <lineage>
        <taxon>Bacteria</taxon>
        <taxon>Pseudomonadati</taxon>
        <taxon>Pseudomonadota</taxon>
        <taxon>Gammaproteobacteria</taxon>
        <taxon>Enterobacterales</taxon>
        <taxon>Enterobacteriaceae</taxon>
        <taxon>Pseudocitrobacter</taxon>
    </lineage>
</organism>
<protein>
    <submittedName>
        <fullName evidence="9">Fimbrial assembly chaperone</fullName>
    </submittedName>
</protein>
<dbReference type="InterPro" id="IPR016148">
    <property type="entry name" value="Pili_assmbl_chaperone_C"/>
</dbReference>
<dbReference type="SUPFAM" id="SSF49584">
    <property type="entry name" value="Periplasmic chaperone C-domain"/>
    <property type="match status" value="1"/>
</dbReference>
<dbReference type="NCBIfam" id="NF011782">
    <property type="entry name" value="PRK15246.1"/>
    <property type="match status" value="1"/>
</dbReference>
<dbReference type="InterPro" id="IPR016147">
    <property type="entry name" value="Pili_assmbl_chaperone_N"/>
</dbReference>
<comment type="caution">
    <text evidence="9">The sequence shown here is derived from an EMBL/GenBank/DDBJ whole genome shotgun (WGS) entry which is preliminary data.</text>
</comment>
<keyword evidence="3 6" id="KW-0732">Signal</keyword>
<dbReference type="PRINTS" id="PR00969">
    <property type="entry name" value="CHAPERONPILI"/>
</dbReference>
<accession>A0ABM9F7N8</accession>
<keyword evidence="5" id="KW-0143">Chaperone</keyword>
<dbReference type="Proteomes" id="UP001152651">
    <property type="component" value="Unassembled WGS sequence"/>
</dbReference>
<dbReference type="InterPro" id="IPR008962">
    <property type="entry name" value="PapD-like_sf"/>
</dbReference>
<keyword evidence="4" id="KW-0574">Periplasm</keyword>
<dbReference type="InterPro" id="IPR013783">
    <property type="entry name" value="Ig-like_fold"/>
</dbReference>
<evidence type="ECO:0000256" key="4">
    <source>
        <dbReference type="ARBA" id="ARBA00022764"/>
    </source>
</evidence>
<dbReference type="RefSeq" id="WP_253897562.1">
    <property type="nucleotide sequence ID" value="NZ_CALSBS010000005.1"/>
</dbReference>
<name>A0ABM9F7N8_9ENTR</name>
<gene>
    <name evidence="9" type="ORF">FBBNIHIM_08350</name>
</gene>
<comment type="similarity">
    <text evidence="2">Belongs to the periplasmic pilus chaperone family.</text>
</comment>
<evidence type="ECO:0000256" key="6">
    <source>
        <dbReference type="SAM" id="SignalP"/>
    </source>
</evidence>
<evidence type="ECO:0000313" key="10">
    <source>
        <dbReference type="Proteomes" id="UP001152651"/>
    </source>
</evidence>
<dbReference type="EMBL" id="CALSBS010000005">
    <property type="protein sequence ID" value="CAH6636824.1"/>
    <property type="molecule type" value="Genomic_DNA"/>
</dbReference>
<comment type="subcellular location">
    <subcellularLocation>
        <location evidence="1">Periplasm</location>
    </subcellularLocation>
</comment>
<dbReference type="Pfam" id="PF00345">
    <property type="entry name" value="PapD_N"/>
    <property type="match status" value="1"/>
</dbReference>
<sequence length="239" mass="26570">MRNYRWWSVFSKVALMLVFSAQVSAAVNVDRTRLVFSAGDVARSLNLSNDGAMPMVIQVWADDGNPASTPDVNPTPVVIIPPVFKMLPGELRSLKLMLASRQGLAEDRETLFWLNIYQIAPDNAASGREGQKVILPLRLRMKIFVRPAGLQPPEEKDERGLRFSVSPETLRVANPSPWFMSLSLHLPGQQKPTSMMIAPHGEEQISRPASLHSGSRLVYDVITDDGNYRRYQANLTTGG</sequence>
<evidence type="ECO:0000313" key="9">
    <source>
        <dbReference type="EMBL" id="CAH6636824.1"/>
    </source>
</evidence>
<evidence type="ECO:0000256" key="2">
    <source>
        <dbReference type="ARBA" id="ARBA00007399"/>
    </source>
</evidence>
<evidence type="ECO:0000259" key="7">
    <source>
        <dbReference type="Pfam" id="PF00345"/>
    </source>
</evidence>
<evidence type="ECO:0000256" key="1">
    <source>
        <dbReference type="ARBA" id="ARBA00004418"/>
    </source>
</evidence>
<evidence type="ECO:0000259" key="8">
    <source>
        <dbReference type="Pfam" id="PF02753"/>
    </source>
</evidence>
<dbReference type="SUPFAM" id="SSF49354">
    <property type="entry name" value="PapD-like"/>
    <property type="match status" value="1"/>
</dbReference>